<evidence type="ECO:0000256" key="5">
    <source>
        <dbReference type="ARBA" id="ARBA00023049"/>
    </source>
</evidence>
<dbReference type="EMBL" id="JYNY01000346">
    <property type="protein sequence ID" value="KJJ84480.1"/>
    <property type="molecule type" value="Genomic_DNA"/>
</dbReference>
<dbReference type="AlphaFoldDB" id="A0A0F0CSQ1"/>
<organism evidence="8 9">
    <name type="scientific">Candidatus Omnitrophus magneticus</name>
    <dbReference type="NCBI Taxonomy" id="1609969"/>
    <lineage>
        <taxon>Bacteria</taxon>
        <taxon>Pseudomonadati</taxon>
        <taxon>Candidatus Omnitrophota</taxon>
        <taxon>Candidatus Omnitrophus</taxon>
    </lineage>
</organism>
<keyword evidence="5" id="KW-0482">Metalloprotease</keyword>
<dbReference type="PANTHER" id="PTHR30471:SF3">
    <property type="entry name" value="UPF0758 PROTEIN YEES-RELATED"/>
    <property type="match status" value="1"/>
</dbReference>
<dbReference type="Proteomes" id="UP000033428">
    <property type="component" value="Unassembled WGS sequence"/>
</dbReference>
<dbReference type="Pfam" id="PF20582">
    <property type="entry name" value="UPF0758_N"/>
    <property type="match status" value="1"/>
</dbReference>
<keyword evidence="3" id="KW-0378">Hydrolase</keyword>
<evidence type="ECO:0000256" key="1">
    <source>
        <dbReference type="ARBA" id="ARBA00022670"/>
    </source>
</evidence>
<name>A0A0F0CSQ1_9BACT</name>
<evidence type="ECO:0000313" key="9">
    <source>
        <dbReference type="Proteomes" id="UP000033428"/>
    </source>
</evidence>
<evidence type="ECO:0000256" key="4">
    <source>
        <dbReference type="ARBA" id="ARBA00022833"/>
    </source>
</evidence>
<proteinExistence type="inferred from homology"/>
<dbReference type="NCBIfam" id="TIGR00608">
    <property type="entry name" value="radc"/>
    <property type="match status" value="1"/>
</dbReference>
<dbReference type="InterPro" id="IPR046778">
    <property type="entry name" value="UPF0758_N"/>
</dbReference>
<dbReference type="InterPro" id="IPR037518">
    <property type="entry name" value="MPN"/>
</dbReference>
<comment type="similarity">
    <text evidence="6">Belongs to the UPF0758 family.</text>
</comment>
<dbReference type="Gene3D" id="3.40.140.10">
    <property type="entry name" value="Cytidine Deaminase, domain 2"/>
    <property type="match status" value="1"/>
</dbReference>
<dbReference type="GO" id="GO:0008237">
    <property type="term" value="F:metallopeptidase activity"/>
    <property type="evidence" value="ECO:0007669"/>
    <property type="project" value="UniProtKB-KW"/>
</dbReference>
<feature type="domain" description="MPN" evidence="7">
    <location>
        <begin position="106"/>
        <end position="228"/>
    </location>
</feature>
<protein>
    <submittedName>
        <fullName evidence="8">DNA repair protein radC</fullName>
    </submittedName>
</protein>
<dbReference type="PROSITE" id="PS01302">
    <property type="entry name" value="UPF0758"/>
    <property type="match status" value="1"/>
</dbReference>
<dbReference type="InterPro" id="IPR025657">
    <property type="entry name" value="RadC_JAB"/>
</dbReference>
<dbReference type="Pfam" id="PF04002">
    <property type="entry name" value="RadC"/>
    <property type="match status" value="1"/>
</dbReference>
<evidence type="ECO:0000256" key="6">
    <source>
        <dbReference type="RuleBase" id="RU003797"/>
    </source>
</evidence>
<dbReference type="CDD" id="cd08071">
    <property type="entry name" value="MPN_DUF2466"/>
    <property type="match status" value="1"/>
</dbReference>
<evidence type="ECO:0000256" key="2">
    <source>
        <dbReference type="ARBA" id="ARBA00022723"/>
    </source>
</evidence>
<dbReference type="PATRIC" id="fig|1609969.3.peg.1776"/>
<evidence type="ECO:0000259" key="7">
    <source>
        <dbReference type="PROSITE" id="PS50249"/>
    </source>
</evidence>
<keyword evidence="1" id="KW-0645">Protease</keyword>
<gene>
    <name evidence="8" type="ORF">OMAG_001649</name>
</gene>
<dbReference type="GO" id="GO:0046872">
    <property type="term" value="F:metal ion binding"/>
    <property type="evidence" value="ECO:0007669"/>
    <property type="project" value="UniProtKB-KW"/>
</dbReference>
<keyword evidence="2" id="KW-0479">Metal-binding</keyword>
<dbReference type="SUPFAM" id="SSF47781">
    <property type="entry name" value="RuvA domain 2-like"/>
    <property type="match status" value="1"/>
</dbReference>
<dbReference type="InterPro" id="IPR010994">
    <property type="entry name" value="RuvA_2-like"/>
</dbReference>
<accession>A0A0F0CSQ1</accession>
<reference evidence="8 9" key="1">
    <citation type="submission" date="2015-02" db="EMBL/GenBank/DDBJ databases">
        <title>Single-cell genomics of uncultivated deep-branching MTB reveals a conserved set of magnetosome genes.</title>
        <authorList>
            <person name="Kolinko S."/>
            <person name="Richter M."/>
            <person name="Glockner F.O."/>
            <person name="Brachmann A."/>
            <person name="Schuler D."/>
        </authorList>
    </citation>
    <scope>NUCLEOTIDE SEQUENCE [LARGE SCALE GENOMIC DNA]</scope>
    <source>
        <strain evidence="8">SKK-01</strain>
    </source>
</reference>
<sequence length="235" mass="26606">MESYKQIKNWPKDERPRERLFKHGEKYLSDSGLLTILIGTGTRGESALDLARRILHKFGDFRGMTHTDPRSWREVKGVGDAKIARIKAAIEIGKRLSSTESDGKIKVGKAEDVYNLLKSRLRGAKKEKFLAVLLNSKNFIIRTIEVADGSVSEVRPLIREVVSRTLEYFADRVICVHNHPSGDPSPSQDDRMFTNDLIRAADCVGLKFLDHVIIADDRYFSFNESGEMGNGQKRE</sequence>
<evidence type="ECO:0000313" key="8">
    <source>
        <dbReference type="EMBL" id="KJJ84480.1"/>
    </source>
</evidence>
<evidence type="ECO:0000256" key="3">
    <source>
        <dbReference type="ARBA" id="ARBA00022801"/>
    </source>
</evidence>
<dbReference type="InterPro" id="IPR020891">
    <property type="entry name" value="UPF0758_CS"/>
</dbReference>
<dbReference type="GO" id="GO:0006508">
    <property type="term" value="P:proteolysis"/>
    <property type="evidence" value="ECO:0007669"/>
    <property type="project" value="UniProtKB-KW"/>
</dbReference>
<dbReference type="PANTHER" id="PTHR30471">
    <property type="entry name" value="DNA REPAIR PROTEIN RADC"/>
    <property type="match status" value="1"/>
</dbReference>
<dbReference type="InterPro" id="IPR001405">
    <property type="entry name" value="UPF0758"/>
</dbReference>
<keyword evidence="4" id="KW-0862">Zinc</keyword>
<keyword evidence="9" id="KW-1185">Reference proteome</keyword>
<dbReference type="NCBIfam" id="NF000642">
    <property type="entry name" value="PRK00024.1"/>
    <property type="match status" value="1"/>
</dbReference>
<dbReference type="PROSITE" id="PS50249">
    <property type="entry name" value="MPN"/>
    <property type="match status" value="1"/>
</dbReference>
<comment type="caution">
    <text evidence="8">The sequence shown here is derived from an EMBL/GenBank/DDBJ whole genome shotgun (WGS) entry which is preliminary data.</text>
</comment>